<dbReference type="InterPro" id="IPR050194">
    <property type="entry name" value="Glycosyltransferase_grp1"/>
</dbReference>
<dbReference type="SUPFAM" id="SSF53756">
    <property type="entry name" value="UDP-Glycosyltransferase/glycogen phosphorylase"/>
    <property type="match status" value="1"/>
</dbReference>
<gene>
    <name evidence="5" type="ORF">JK386_06315</name>
</gene>
<feature type="domain" description="Glycosyltransferase subfamily 4-like N-terminal" evidence="4">
    <location>
        <begin position="56"/>
        <end position="160"/>
    </location>
</feature>
<dbReference type="GO" id="GO:0016757">
    <property type="term" value="F:glycosyltransferase activity"/>
    <property type="evidence" value="ECO:0007669"/>
    <property type="project" value="UniProtKB-KW"/>
</dbReference>
<evidence type="ECO:0000313" key="5">
    <source>
        <dbReference type="EMBL" id="MBM9459510.1"/>
    </source>
</evidence>
<keyword evidence="1" id="KW-0328">Glycosyltransferase</keyword>
<dbReference type="GO" id="GO:1901137">
    <property type="term" value="P:carbohydrate derivative biosynthetic process"/>
    <property type="evidence" value="ECO:0007669"/>
    <property type="project" value="UniProtKB-ARBA"/>
</dbReference>
<evidence type="ECO:0000259" key="3">
    <source>
        <dbReference type="Pfam" id="PF00534"/>
    </source>
</evidence>
<reference evidence="5" key="1">
    <citation type="submission" date="2021-01" db="EMBL/GenBank/DDBJ databases">
        <title>Novel species in genus Nocardioides.</title>
        <authorList>
            <person name="Zhang G."/>
        </authorList>
    </citation>
    <scope>NUCLEOTIDE SEQUENCE</scope>
    <source>
        <strain evidence="5">Zg-536</strain>
    </source>
</reference>
<keyword evidence="2" id="KW-0808">Transferase</keyword>
<keyword evidence="6" id="KW-1185">Reference proteome</keyword>
<dbReference type="InterPro" id="IPR001296">
    <property type="entry name" value="Glyco_trans_1"/>
</dbReference>
<feature type="domain" description="Glycosyl transferase family 1" evidence="3">
    <location>
        <begin position="223"/>
        <end position="303"/>
    </location>
</feature>
<dbReference type="EMBL" id="JAERTX010000005">
    <property type="protein sequence ID" value="MBM9459510.1"/>
    <property type="molecule type" value="Genomic_DNA"/>
</dbReference>
<name>A0A938Y7Y9_9ACTN</name>
<evidence type="ECO:0000256" key="2">
    <source>
        <dbReference type="ARBA" id="ARBA00022679"/>
    </source>
</evidence>
<evidence type="ECO:0000313" key="6">
    <source>
        <dbReference type="Proteomes" id="UP000663791"/>
    </source>
</evidence>
<dbReference type="PANTHER" id="PTHR45947:SF3">
    <property type="entry name" value="SULFOQUINOVOSYL TRANSFERASE SQD2"/>
    <property type="match status" value="1"/>
</dbReference>
<dbReference type="Gene3D" id="3.40.50.2000">
    <property type="entry name" value="Glycogen Phosphorylase B"/>
    <property type="match status" value="2"/>
</dbReference>
<dbReference type="AlphaFoldDB" id="A0A938Y7Y9"/>
<protein>
    <submittedName>
        <fullName evidence="5">Glycosyltransferase</fullName>
    </submittedName>
</protein>
<dbReference type="InterPro" id="IPR028098">
    <property type="entry name" value="Glyco_trans_4-like_N"/>
</dbReference>
<dbReference type="RefSeq" id="WP_205290832.1">
    <property type="nucleotide sequence ID" value="NZ_CP074406.1"/>
</dbReference>
<dbReference type="Proteomes" id="UP000663791">
    <property type="component" value="Unassembled WGS sequence"/>
</dbReference>
<dbReference type="Pfam" id="PF00534">
    <property type="entry name" value="Glycos_transf_1"/>
    <property type="match status" value="1"/>
</dbReference>
<sequence length="358" mass="38800">MRVLHVTESLGGVMSSVLAMAEATPGIDHHLAVWPLRSHFSTGDDWRSEIASLTRLPRNPVSASVALRRRVRELFPDVVHTHSSYAGLLVRGTGLSGPRVAYSPHCFGFERRDAGGLMTALVTATERRLVRHTDLVVAVSPHEVELATRLGHQSVAYVPNRPLVAAQPMAAHRTRPWHVVTVGRVTAQKDWRYFLHVKRYAEEVLGIEAVWEWLGAGDPDGEDALVEAGVRVSGWLPRADLLRRLGDAQVYLHTAAWEGAPISVLEAAAVGLPLVVRAIGPTTSTRAPGTRGSVAEIAERIAALHAEGAWAFARNESLAWAREHTGAVQGDLLQAAYVGLAEGPVPDLVPQEWPEVAS</sequence>
<organism evidence="5 6">
    <name type="scientific">Nocardioides faecalis</name>
    <dbReference type="NCBI Taxonomy" id="2803858"/>
    <lineage>
        <taxon>Bacteria</taxon>
        <taxon>Bacillati</taxon>
        <taxon>Actinomycetota</taxon>
        <taxon>Actinomycetes</taxon>
        <taxon>Propionibacteriales</taxon>
        <taxon>Nocardioidaceae</taxon>
        <taxon>Nocardioides</taxon>
    </lineage>
</organism>
<evidence type="ECO:0000256" key="1">
    <source>
        <dbReference type="ARBA" id="ARBA00022676"/>
    </source>
</evidence>
<accession>A0A938Y7Y9</accession>
<dbReference type="Pfam" id="PF13579">
    <property type="entry name" value="Glyco_trans_4_4"/>
    <property type="match status" value="1"/>
</dbReference>
<dbReference type="PANTHER" id="PTHR45947">
    <property type="entry name" value="SULFOQUINOVOSYL TRANSFERASE SQD2"/>
    <property type="match status" value="1"/>
</dbReference>
<evidence type="ECO:0000259" key="4">
    <source>
        <dbReference type="Pfam" id="PF13579"/>
    </source>
</evidence>
<comment type="caution">
    <text evidence="5">The sequence shown here is derived from an EMBL/GenBank/DDBJ whole genome shotgun (WGS) entry which is preliminary data.</text>
</comment>
<proteinExistence type="predicted"/>